<sequence>MQRTTSVPRHEDPWAQLGDRPLPAPPFEADVARRSSIIYTVVPGFRPLELDLYTPADGDGSPRPAVMWIHGGAFALGTRQIAPAFLEEADFFATLVRAGFVVASIDYRLSGEAQWPAQLLDVRTAVRWLRSRSAELAIDPESIAVWGESAGAHLAAMAGVLGGTGRDEEPVSLELPRVAAVVDWYGPTDFRQMDVQAAENSAMAHDDPESPESRLVGAPVQEAGAIIDDANPVTHVTADAPPFLIRHGELDRLVAFGQSVLLAERLAEVGADVTLHAVPGAGHVFEGHPAPGEFIAEAIEFLSRVLPTPPCHRADDLRGHP</sequence>
<keyword evidence="5" id="KW-1185">Reference proteome</keyword>
<feature type="domain" description="BD-FAE-like" evidence="3">
    <location>
        <begin position="50"/>
        <end position="266"/>
    </location>
</feature>
<name>A0AA40SRZ8_9MICO</name>
<keyword evidence="1" id="KW-0378">Hydrolase</keyword>
<dbReference type="AlphaFoldDB" id="A0AA40SRZ8"/>
<dbReference type="Pfam" id="PF20434">
    <property type="entry name" value="BD-FAE"/>
    <property type="match status" value="1"/>
</dbReference>
<evidence type="ECO:0000256" key="1">
    <source>
        <dbReference type="ARBA" id="ARBA00022801"/>
    </source>
</evidence>
<dbReference type="InterPro" id="IPR050300">
    <property type="entry name" value="GDXG_lipolytic_enzyme"/>
</dbReference>
<dbReference type="InterPro" id="IPR029058">
    <property type="entry name" value="AB_hydrolase_fold"/>
</dbReference>
<accession>A0AA40SRZ8</accession>
<dbReference type="PANTHER" id="PTHR48081">
    <property type="entry name" value="AB HYDROLASE SUPERFAMILY PROTEIN C4A8.06C"/>
    <property type="match status" value="1"/>
</dbReference>
<proteinExistence type="predicted"/>
<dbReference type="Gene3D" id="3.40.50.1820">
    <property type="entry name" value="alpha/beta hydrolase"/>
    <property type="match status" value="1"/>
</dbReference>
<protein>
    <submittedName>
        <fullName evidence="4">Acetyl esterase/lipase</fullName>
    </submittedName>
</protein>
<dbReference type="GO" id="GO:0016787">
    <property type="term" value="F:hydrolase activity"/>
    <property type="evidence" value="ECO:0007669"/>
    <property type="project" value="UniProtKB-KW"/>
</dbReference>
<dbReference type="SUPFAM" id="SSF53474">
    <property type="entry name" value="alpha/beta-Hydrolases"/>
    <property type="match status" value="1"/>
</dbReference>
<evidence type="ECO:0000313" key="5">
    <source>
        <dbReference type="Proteomes" id="UP000549113"/>
    </source>
</evidence>
<comment type="caution">
    <text evidence="4">The sequence shown here is derived from an EMBL/GenBank/DDBJ whole genome shotgun (WGS) entry which is preliminary data.</text>
</comment>
<organism evidence="4 5">
    <name type="scientific">Microbacterium invictum</name>
    <dbReference type="NCBI Taxonomy" id="515415"/>
    <lineage>
        <taxon>Bacteria</taxon>
        <taxon>Bacillati</taxon>
        <taxon>Actinomycetota</taxon>
        <taxon>Actinomycetes</taxon>
        <taxon>Micrococcales</taxon>
        <taxon>Microbacteriaceae</taxon>
        <taxon>Microbacterium</taxon>
    </lineage>
</organism>
<evidence type="ECO:0000256" key="2">
    <source>
        <dbReference type="SAM" id="MobiDB-lite"/>
    </source>
</evidence>
<reference evidence="4 5" key="1">
    <citation type="submission" date="2020-08" db="EMBL/GenBank/DDBJ databases">
        <title>Sequencing the genomes of 1000 actinobacteria strains.</title>
        <authorList>
            <person name="Klenk H.-P."/>
        </authorList>
    </citation>
    <scope>NUCLEOTIDE SEQUENCE [LARGE SCALE GENOMIC DNA]</scope>
    <source>
        <strain evidence="4 5">DSM 19600</strain>
    </source>
</reference>
<dbReference type="Proteomes" id="UP000549113">
    <property type="component" value="Unassembled WGS sequence"/>
</dbReference>
<dbReference type="PANTHER" id="PTHR48081:SF13">
    <property type="entry name" value="ALPHA_BETA HYDROLASE"/>
    <property type="match status" value="1"/>
</dbReference>
<gene>
    <name evidence="4" type="ORF">BKA10_003164</name>
</gene>
<feature type="region of interest" description="Disordered" evidence="2">
    <location>
        <begin position="1"/>
        <end position="21"/>
    </location>
</feature>
<evidence type="ECO:0000313" key="4">
    <source>
        <dbReference type="EMBL" id="MBB4141370.1"/>
    </source>
</evidence>
<dbReference type="EMBL" id="JACIFH010000001">
    <property type="protein sequence ID" value="MBB4141370.1"/>
    <property type="molecule type" value="Genomic_DNA"/>
</dbReference>
<dbReference type="InterPro" id="IPR049492">
    <property type="entry name" value="BD-FAE-like_dom"/>
</dbReference>
<dbReference type="RefSeq" id="WP_206686714.1">
    <property type="nucleotide sequence ID" value="NZ_BAABCO010000003.1"/>
</dbReference>
<evidence type="ECO:0000259" key="3">
    <source>
        <dbReference type="Pfam" id="PF20434"/>
    </source>
</evidence>